<keyword evidence="2" id="KW-0547">Nucleotide-binding</keyword>
<sequence>MSSSDSYGWSDAAPFPDPLDPLDPVSIGRWELLGRLGQGGMGVVYLGRDPDGRRGAVKVISPQLTDDPHYSARFDSEVAYARRVASFCTARVLDHGNTGGLAYLVTDYIEGASLAGYIEAHGVFPPHALHSLAAGVAAALVAIHAVSLVHRDLKPGNVLLAADGPRVIDFGIARALDAHLPITQPGNVIGTAGYVAPEFAFEGRVGTAGDIFAWGPSSLTPRPGATRSVPARCRYWPSGRSRPSTT</sequence>
<keyword evidence="7" id="KW-1185">Reference proteome</keyword>
<feature type="domain" description="Protein kinase" evidence="5">
    <location>
        <begin position="30"/>
        <end position="246"/>
    </location>
</feature>
<dbReference type="SUPFAM" id="SSF56112">
    <property type="entry name" value="Protein kinase-like (PK-like)"/>
    <property type="match status" value="1"/>
</dbReference>
<name>A0ABV4QJT2_9ACTN</name>
<evidence type="ECO:0000256" key="1">
    <source>
        <dbReference type="ARBA" id="ARBA00022679"/>
    </source>
</evidence>
<protein>
    <submittedName>
        <fullName evidence="6">Serine/threonine-protein kinase</fullName>
        <ecNumber evidence="6">2.7.11.1</ecNumber>
    </submittedName>
</protein>
<dbReference type="PROSITE" id="PS50011">
    <property type="entry name" value="PROTEIN_KINASE_DOM"/>
    <property type="match status" value="1"/>
</dbReference>
<proteinExistence type="predicted"/>
<dbReference type="InterPro" id="IPR000719">
    <property type="entry name" value="Prot_kinase_dom"/>
</dbReference>
<keyword evidence="4" id="KW-0067">ATP-binding</keyword>
<dbReference type="CDD" id="cd14014">
    <property type="entry name" value="STKc_PknB_like"/>
    <property type="match status" value="1"/>
</dbReference>
<evidence type="ECO:0000259" key="5">
    <source>
        <dbReference type="PROSITE" id="PS50011"/>
    </source>
</evidence>
<dbReference type="PANTHER" id="PTHR43289:SF34">
    <property type="entry name" value="SERINE_THREONINE-PROTEIN KINASE YBDM-RELATED"/>
    <property type="match status" value="1"/>
</dbReference>
<keyword evidence="1 6" id="KW-0808">Transferase</keyword>
<gene>
    <name evidence="6" type="ORF">SM611_31350</name>
</gene>
<dbReference type="RefSeq" id="WP_371953949.1">
    <property type="nucleotide sequence ID" value="NZ_JAXCEI010000019.1"/>
</dbReference>
<reference evidence="6 7" key="1">
    <citation type="submission" date="2023-11" db="EMBL/GenBank/DDBJ databases">
        <title>Actinomadura monticuli sp. nov., isolated from volcanic ash.</title>
        <authorList>
            <person name="Lee S.D."/>
            <person name="Yang H."/>
            <person name="Kim I.S."/>
        </authorList>
    </citation>
    <scope>NUCLEOTIDE SEQUENCE [LARGE SCALE GENOMIC DNA]</scope>
    <source>
        <strain evidence="6 7">DLS-62</strain>
    </source>
</reference>
<evidence type="ECO:0000313" key="7">
    <source>
        <dbReference type="Proteomes" id="UP001569963"/>
    </source>
</evidence>
<dbReference type="Proteomes" id="UP001569963">
    <property type="component" value="Unassembled WGS sequence"/>
</dbReference>
<keyword evidence="3 6" id="KW-0418">Kinase</keyword>
<dbReference type="Gene3D" id="1.10.510.10">
    <property type="entry name" value="Transferase(Phosphotransferase) domain 1"/>
    <property type="match status" value="1"/>
</dbReference>
<dbReference type="PROSITE" id="PS00108">
    <property type="entry name" value="PROTEIN_KINASE_ST"/>
    <property type="match status" value="1"/>
</dbReference>
<dbReference type="GO" id="GO:0004674">
    <property type="term" value="F:protein serine/threonine kinase activity"/>
    <property type="evidence" value="ECO:0007669"/>
    <property type="project" value="UniProtKB-EC"/>
</dbReference>
<dbReference type="InterPro" id="IPR011009">
    <property type="entry name" value="Kinase-like_dom_sf"/>
</dbReference>
<dbReference type="Pfam" id="PF00069">
    <property type="entry name" value="Pkinase"/>
    <property type="match status" value="1"/>
</dbReference>
<dbReference type="EMBL" id="JAXCEI010000019">
    <property type="protein sequence ID" value="MFA1543446.1"/>
    <property type="molecule type" value="Genomic_DNA"/>
</dbReference>
<dbReference type="Gene3D" id="3.30.200.20">
    <property type="entry name" value="Phosphorylase Kinase, domain 1"/>
    <property type="match status" value="1"/>
</dbReference>
<dbReference type="SMART" id="SM00220">
    <property type="entry name" value="S_TKc"/>
    <property type="match status" value="1"/>
</dbReference>
<accession>A0ABV4QJT2</accession>
<dbReference type="EC" id="2.7.11.1" evidence="6"/>
<comment type="caution">
    <text evidence="6">The sequence shown here is derived from an EMBL/GenBank/DDBJ whole genome shotgun (WGS) entry which is preliminary data.</text>
</comment>
<evidence type="ECO:0000313" key="6">
    <source>
        <dbReference type="EMBL" id="MFA1543446.1"/>
    </source>
</evidence>
<evidence type="ECO:0000256" key="4">
    <source>
        <dbReference type="ARBA" id="ARBA00022840"/>
    </source>
</evidence>
<dbReference type="InterPro" id="IPR008271">
    <property type="entry name" value="Ser/Thr_kinase_AS"/>
</dbReference>
<dbReference type="PANTHER" id="PTHR43289">
    <property type="entry name" value="MITOGEN-ACTIVATED PROTEIN KINASE KINASE KINASE 20-RELATED"/>
    <property type="match status" value="1"/>
</dbReference>
<organism evidence="6 7">
    <name type="scientific">Actinomadura monticuli</name>
    <dbReference type="NCBI Taxonomy" id="3097367"/>
    <lineage>
        <taxon>Bacteria</taxon>
        <taxon>Bacillati</taxon>
        <taxon>Actinomycetota</taxon>
        <taxon>Actinomycetes</taxon>
        <taxon>Streptosporangiales</taxon>
        <taxon>Thermomonosporaceae</taxon>
        <taxon>Actinomadura</taxon>
    </lineage>
</organism>
<evidence type="ECO:0000256" key="2">
    <source>
        <dbReference type="ARBA" id="ARBA00022741"/>
    </source>
</evidence>
<evidence type="ECO:0000256" key="3">
    <source>
        <dbReference type="ARBA" id="ARBA00022777"/>
    </source>
</evidence>